<name>A0A3E0H2B1_9PSEU</name>
<organism evidence="1 2">
    <name type="scientific">Kutzneria buriramensis</name>
    <dbReference type="NCBI Taxonomy" id="1045776"/>
    <lineage>
        <taxon>Bacteria</taxon>
        <taxon>Bacillati</taxon>
        <taxon>Actinomycetota</taxon>
        <taxon>Actinomycetes</taxon>
        <taxon>Pseudonocardiales</taxon>
        <taxon>Pseudonocardiaceae</taxon>
        <taxon>Kutzneria</taxon>
    </lineage>
</organism>
<dbReference type="EMBL" id="QUNO01000016">
    <property type="protein sequence ID" value="REH36160.1"/>
    <property type="molecule type" value="Genomic_DNA"/>
</dbReference>
<evidence type="ECO:0008006" key="3">
    <source>
        <dbReference type="Google" id="ProtNLM"/>
    </source>
</evidence>
<evidence type="ECO:0000313" key="1">
    <source>
        <dbReference type="EMBL" id="REH36160.1"/>
    </source>
</evidence>
<reference evidence="1 2" key="1">
    <citation type="submission" date="2018-08" db="EMBL/GenBank/DDBJ databases">
        <title>Genomic Encyclopedia of Archaeal and Bacterial Type Strains, Phase II (KMG-II): from individual species to whole genera.</title>
        <authorList>
            <person name="Goeker M."/>
        </authorList>
    </citation>
    <scope>NUCLEOTIDE SEQUENCE [LARGE SCALE GENOMIC DNA]</scope>
    <source>
        <strain evidence="1 2">DSM 45791</strain>
    </source>
</reference>
<dbReference type="AlphaFoldDB" id="A0A3E0H2B1"/>
<accession>A0A3E0H2B1</accession>
<sequence>MGGRTVFPNYRVVAYYGTAGTSALGVLGQGSPEQAAGAIDQAAQRFATPDRKVQPAMEFIATVADHSPGPAGAYSHDVAVAQVQRYLDAARSHHQLFILDIQPGHRDFLSAVQPWQNLLAQPDVGLALDAEWRMPEGKVPGEAIGHVEVPEVNQVLDWTANLTRSGDLPQKVVLLHMFRSTMITDLNAITEHPELALVQHLDGFGGVQTKMDVYHNLADPQRFHMGFKLFYTEDHPLLGPGEVLAMKPQPEFVSYQ</sequence>
<evidence type="ECO:0000313" key="2">
    <source>
        <dbReference type="Proteomes" id="UP000256269"/>
    </source>
</evidence>
<comment type="caution">
    <text evidence="1">The sequence shown here is derived from an EMBL/GenBank/DDBJ whole genome shotgun (WGS) entry which is preliminary data.</text>
</comment>
<proteinExistence type="predicted"/>
<protein>
    <recommendedName>
        <fullName evidence="3">Lipoprotein</fullName>
    </recommendedName>
</protein>
<keyword evidence="2" id="KW-1185">Reference proteome</keyword>
<gene>
    <name evidence="1" type="ORF">BCF44_11629</name>
</gene>
<dbReference type="Proteomes" id="UP000256269">
    <property type="component" value="Unassembled WGS sequence"/>
</dbReference>